<evidence type="ECO:0000256" key="1">
    <source>
        <dbReference type="SAM" id="MobiDB-lite"/>
    </source>
</evidence>
<reference evidence="2" key="1">
    <citation type="submission" date="2023-04" db="EMBL/GenBank/DDBJ databases">
        <title>Ambrosiozyma monospora NBRC 1965.</title>
        <authorList>
            <person name="Ichikawa N."/>
            <person name="Sato H."/>
            <person name="Tonouchi N."/>
        </authorList>
    </citation>
    <scope>NUCLEOTIDE SEQUENCE</scope>
    <source>
        <strain evidence="2">NBRC 1965</strain>
    </source>
</reference>
<evidence type="ECO:0000313" key="2">
    <source>
        <dbReference type="EMBL" id="GMG26318.1"/>
    </source>
</evidence>
<gene>
    <name evidence="2" type="ORF">Amon01_000325400</name>
</gene>
<organism evidence="2 3">
    <name type="scientific">Ambrosiozyma monospora</name>
    <name type="common">Yeast</name>
    <name type="synonym">Endomycopsis monosporus</name>
    <dbReference type="NCBI Taxonomy" id="43982"/>
    <lineage>
        <taxon>Eukaryota</taxon>
        <taxon>Fungi</taxon>
        <taxon>Dikarya</taxon>
        <taxon>Ascomycota</taxon>
        <taxon>Saccharomycotina</taxon>
        <taxon>Pichiomycetes</taxon>
        <taxon>Pichiales</taxon>
        <taxon>Pichiaceae</taxon>
        <taxon>Ambrosiozyma</taxon>
    </lineage>
</organism>
<sequence>MAPNEQHRLNYHPPRTPKDFPTGPRKRAWYDRDDRDRQMHRDGDRGRNWERNRNGDRDYNRDRDNGDDDLIWRDQNGDRDHNRDRDHSDDDLIYGRDQNGDRNHYRDIYRYRDRSRERNRTNNSNRSNQGYNTISFGTNASYELNNFCGTCGFKGHNRGDPGCPKFDLRKSNVPRDFYCEACGLKGHFRKNPECPVFSLHGPSRQHMIDHIHKTEHKRTAATTIGFGTNASYELNNFCGTCGFKGHSRGDPGCPKFDLRKSNVPRDFYCEACGLKGHFKKNPECPVFSLRGPSRQHMIDHIHKTEHKRTAATTIGFGTNASYELNNFCGTCGLKGHSRGDPGCPKFDLRKSNVPRDFYCEACGLKGHFKKNPECPVFSLRGPSRQHMIDHIHKTEHKRTAATTIGFGTNASYELNNFCGTCGFKGHMSCIFTAWTIETTYD</sequence>
<protein>
    <submittedName>
        <fullName evidence="2">Unnamed protein product</fullName>
    </submittedName>
</protein>
<dbReference type="Proteomes" id="UP001165063">
    <property type="component" value="Unassembled WGS sequence"/>
</dbReference>
<comment type="caution">
    <text evidence="2">The sequence shown here is derived from an EMBL/GenBank/DDBJ whole genome shotgun (WGS) entry which is preliminary data.</text>
</comment>
<keyword evidence="3" id="KW-1185">Reference proteome</keyword>
<feature type="compositionally biased region" description="Basic and acidic residues" evidence="1">
    <location>
        <begin position="28"/>
        <end position="120"/>
    </location>
</feature>
<accession>A0A9W6YYK1</accession>
<dbReference type="EMBL" id="BSXU01001337">
    <property type="protein sequence ID" value="GMG26318.1"/>
    <property type="molecule type" value="Genomic_DNA"/>
</dbReference>
<proteinExistence type="predicted"/>
<name>A0A9W6YYK1_AMBMO</name>
<feature type="region of interest" description="Disordered" evidence="1">
    <location>
        <begin position="1"/>
        <end position="132"/>
    </location>
</feature>
<evidence type="ECO:0000313" key="3">
    <source>
        <dbReference type="Proteomes" id="UP001165063"/>
    </source>
</evidence>
<dbReference type="AlphaFoldDB" id="A0A9W6YYK1"/>